<accession>A0A914BX43</accession>
<dbReference type="SUPFAM" id="SSF51206">
    <property type="entry name" value="cAMP-binding domain-like"/>
    <property type="match status" value="2"/>
</dbReference>
<dbReference type="InterPro" id="IPR018490">
    <property type="entry name" value="cNMP-bd_dom_sf"/>
</dbReference>
<evidence type="ECO:0000259" key="1">
    <source>
        <dbReference type="PROSITE" id="PS50042"/>
    </source>
</evidence>
<proteinExistence type="predicted"/>
<dbReference type="InterPro" id="IPR014710">
    <property type="entry name" value="RmlC-like_jellyroll"/>
</dbReference>
<protein>
    <submittedName>
        <fullName evidence="3">Cyclic nucleotide-binding domain-containing protein</fullName>
    </submittedName>
</protein>
<dbReference type="Pfam" id="PF00027">
    <property type="entry name" value="cNMP_binding"/>
    <property type="match status" value="1"/>
</dbReference>
<dbReference type="PROSITE" id="PS50042">
    <property type="entry name" value="CNMP_BINDING_3"/>
    <property type="match status" value="1"/>
</dbReference>
<name>A0A914BX43_9BILA</name>
<evidence type="ECO:0000313" key="3">
    <source>
        <dbReference type="WBParaSite" id="ACRNAN_Path_1199.g4671.t1"/>
    </source>
</evidence>
<dbReference type="AlphaFoldDB" id="A0A914BX43"/>
<dbReference type="Gene3D" id="2.60.120.10">
    <property type="entry name" value="Jelly Rolls"/>
    <property type="match status" value="2"/>
</dbReference>
<keyword evidence="2" id="KW-1185">Reference proteome</keyword>
<evidence type="ECO:0000313" key="2">
    <source>
        <dbReference type="Proteomes" id="UP000887540"/>
    </source>
</evidence>
<sequence>MKENEIFFAPSMIINLLAEDYSRIKLLKFNYDLNNTEIKRYSINHFQKHYKQNPVAWIPTIRLIIRRVWEAIILPLNDVPKNIEDDYKCKIALLEKKFRRKDVSINCGMEIFKKHLNLDKQKGLRVLLNVSNILPDQMLKNKAYIHKKHKNEEILAQGEKGHLIIVKKGEVKAIKKRICKNDTNEIVYLIRGANESLGIFEVFTGDDSFFTIKATKTSIILKIPKDDIEKFLMWRENDGFSLLNHVHWGTANNIDQTTMHENINRWLKLALCSLNDLKPFAQILDYLVDWIHLKPGEILYKQESDSNEVYILLDGRTRYLYKNEKNDEKVKEFHRGNKFGLEEAWSDNQMNRKGTMFAIRSSMLSRIHICLFKFILKFLYESDLWDYLIERTNKKKKPKSASDSLIEPTFLVNKFTIRQLKYRKTIAFLQTSEDVPMTALTREIYSITDAYIQGAYKKNLVLYFDEQSLHQNRSFLDSDNEM</sequence>
<reference evidence="3" key="1">
    <citation type="submission" date="2022-11" db="UniProtKB">
        <authorList>
            <consortium name="WormBaseParasite"/>
        </authorList>
    </citation>
    <scope>IDENTIFICATION</scope>
</reference>
<organism evidence="2 3">
    <name type="scientific">Acrobeloides nanus</name>
    <dbReference type="NCBI Taxonomy" id="290746"/>
    <lineage>
        <taxon>Eukaryota</taxon>
        <taxon>Metazoa</taxon>
        <taxon>Ecdysozoa</taxon>
        <taxon>Nematoda</taxon>
        <taxon>Chromadorea</taxon>
        <taxon>Rhabditida</taxon>
        <taxon>Tylenchina</taxon>
        <taxon>Cephalobomorpha</taxon>
        <taxon>Cephaloboidea</taxon>
        <taxon>Cephalobidae</taxon>
        <taxon>Acrobeloides</taxon>
    </lineage>
</organism>
<feature type="domain" description="Cyclic nucleotide-binding" evidence="1">
    <location>
        <begin position="282"/>
        <end position="376"/>
    </location>
</feature>
<dbReference type="WBParaSite" id="ACRNAN_Path_1199.g4671.t1">
    <property type="protein sequence ID" value="ACRNAN_Path_1199.g4671.t1"/>
    <property type="gene ID" value="ACRNAN_Path_1199.g4671"/>
</dbReference>
<dbReference type="InterPro" id="IPR000595">
    <property type="entry name" value="cNMP-bd_dom"/>
</dbReference>
<dbReference type="Proteomes" id="UP000887540">
    <property type="component" value="Unplaced"/>
</dbReference>